<feature type="region of interest" description="Disordered" evidence="1">
    <location>
        <begin position="344"/>
        <end position="388"/>
    </location>
</feature>
<sequence length="388" mass="44201">MVRNYKRKSEKQKWNIETLSKKRFYGIGLKECRKLAYNLAEMNKLPHPFSKSEKMAGPDWMMSFMKRHTELSLKESEQTSLSRATGFNKVQIAAFFDILKSEKEKHAFQASRIYNPLDLTFFGPLKKYYGTECDKWMLNHPATRISEYDIVSIFSTAFIKSSGMDKAVSGFAKTGIHPFNLDVFGETDFAPSSVTDQLFGKSQAVVVTGKYPSTSEEIMEIDQHPSTSEEVVEIVQHLSTSEEVVDIDQNPSISEEATKNYKHLKKCNKTVRILVNEVSPFPKCALSGERKRKCQKAEVLTASPFKDKSLMQKNKKAAIEVNKRRKMKKSFDCYIDKNKKQATVAKTKQTVDKRKESIGNKQATKAQTKQTVNTLKRSVNAPENKGKK</sequence>
<reference evidence="4" key="1">
    <citation type="submission" date="2012-12" db="EMBL/GenBank/DDBJ databases">
        <authorList>
            <person name="Hellsten U."/>
            <person name="Grimwood J."/>
            <person name="Chapman J.A."/>
            <person name="Shapiro H."/>
            <person name="Aerts A."/>
            <person name="Otillar R.P."/>
            <person name="Terry A.Y."/>
            <person name="Boore J.L."/>
            <person name="Simakov O."/>
            <person name="Marletaz F."/>
            <person name="Cho S.-J."/>
            <person name="Edsinger-Gonzales E."/>
            <person name="Havlak P."/>
            <person name="Kuo D.-H."/>
            <person name="Larsson T."/>
            <person name="Lv J."/>
            <person name="Arendt D."/>
            <person name="Savage R."/>
            <person name="Osoegawa K."/>
            <person name="de Jong P."/>
            <person name="Lindberg D.R."/>
            <person name="Seaver E.C."/>
            <person name="Weisblat D.A."/>
            <person name="Putnam N.H."/>
            <person name="Grigoriev I.V."/>
            <person name="Rokhsar D.S."/>
        </authorList>
    </citation>
    <scope>NUCLEOTIDE SEQUENCE</scope>
</reference>
<evidence type="ECO:0000313" key="4">
    <source>
        <dbReference type="Proteomes" id="UP000015101"/>
    </source>
</evidence>
<evidence type="ECO:0000256" key="1">
    <source>
        <dbReference type="SAM" id="MobiDB-lite"/>
    </source>
</evidence>
<dbReference type="OrthoDB" id="6144466at2759"/>
<reference evidence="3" key="3">
    <citation type="submission" date="2015-06" db="UniProtKB">
        <authorList>
            <consortium name="EnsemblMetazoa"/>
        </authorList>
    </citation>
    <scope>IDENTIFICATION</scope>
</reference>
<protein>
    <recommendedName>
        <fullName evidence="5">HTH CENPB-type domain-containing protein</fullName>
    </recommendedName>
</protein>
<dbReference type="KEGG" id="hro:HELRODRAFT_165472"/>
<feature type="compositionally biased region" description="Polar residues" evidence="1">
    <location>
        <begin position="359"/>
        <end position="377"/>
    </location>
</feature>
<keyword evidence="4" id="KW-1185">Reference proteome</keyword>
<dbReference type="AlphaFoldDB" id="T1EWV2"/>
<dbReference type="Proteomes" id="UP000015101">
    <property type="component" value="Unassembled WGS sequence"/>
</dbReference>
<organism evidence="3 4">
    <name type="scientific">Helobdella robusta</name>
    <name type="common">Californian leech</name>
    <dbReference type="NCBI Taxonomy" id="6412"/>
    <lineage>
        <taxon>Eukaryota</taxon>
        <taxon>Metazoa</taxon>
        <taxon>Spiralia</taxon>
        <taxon>Lophotrochozoa</taxon>
        <taxon>Annelida</taxon>
        <taxon>Clitellata</taxon>
        <taxon>Hirudinea</taxon>
        <taxon>Rhynchobdellida</taxon>
        <taxon>Glossiphoniidae</taxon>
        <taxon>Helobdella</taxon>
    </lineage>
</organism>
<reference evidence="2 4" key="2">
    <citation type="journal article" date="2013" name="Nature">
        <title>Insights into bilaterian evolution from three spiralian genomes.</title>
        <authorList>
            <person name="Simakov O."/>
            <person name="Marletaz F."/>
            <person name="Cho S.J."/>
            <person name="Edsinger-Gonzales E."/>
            <person name="Havlak P."/>
            <person name="Hellsten U."/>
            <person name="Kuo D.H."/>
            <person name="Larsson T."/>
            <person name="Lv J."/>
            <person name="Arendt D."/>
            <person name="Savage R."/>
            <person name="Osoegawa K."/>
            <person name="de Jong P."/>
            <person name="Grimwood J."/>
            <person name="Chapman J.A."/>
            <person name="Shapiro H."/>
            <person name="Aerts A."/>
            <person name="Otillar R.P."/>
            <person name="Terry A.Y."/>
            <person name="Boore J.L."/>
            <person name="Grigoriev I.V."/>
            <person name="Lindberg D.R."/>
            <person name="Seaver E.C."/>
            <person name="Weisblat D.A."/>
            <person name="Putnam N.H."/>
            <person name="Rokhsar D.S."/>
        </authorList>
    </citation>
    <scope>NUCLEOTIDE SEQUENCE</scope>
</reference>
<dbReference type="EMBL" id="KB097700">
    <property type="protein sequence ID" value="ESN91439.1"/>
    <property type="molecule type" value="Genomic_DNA"/>
</dbReference>
<dbReference type="HOGENOM" id="CLU_712280_0_0_1"/>
<gene>
    <name evidence="3" type="primary">20201052</name>
    <name evidence="2" type="ORF">HELRODRAFT_165472</name>
</gene>
<evidence type="ECO:0000313" key="2">
    <source>
        <dbReference type="EMBL" id="ESN91439.1"/>
    </source>
</evidence>
<dbReference type="CTD" id="20201052"/>
<name>T1EWV2_HELRO</name>
<dbReference type="GeneID" id="20201052"/>
<evidence type="ECO:0000313" key="3">
    <source>
        <dbReference type="EnsemblMetazoa" id="HelroP165472"/>
    </source>
</evidence>
<proteinExistence type="predicted"/>
<dbReference type="EnsemblMetazoa" id="HelroT165472">
    <property type="protein sequence ID" value="HelroP165472"/>
    <property type="gene ID" value="HelroG165472"/>
</dbReference>
<dbReference type="EMBL" id="AMQM01002065">
    <property type="status" value="NOT_ANNOTATED_CDS"/>
    <property type="molecule type" value="Genomic_DNA"/>
</dbReference>
<evidence type="ECO:0008006" key="5">
    <source>
        <dbReference type="Google" id="ProtNLM"/>
    </source>
</evidence>
<feature type="compositionally biased region" description="Basic and acidic residues" evidence="1">
    <location>
        <begin position="349"/>
        <end position="358"/>
    </location>
</feature>
<dbReference type="RefSeq" id="XP_009030291.1">
    <property type="nucleotide sequence ID" value="XM_009032043.1"/>
</dbReference>
<dbReference type="InParanoid" id="T1EWV2"/>
<accession>T1EWV2</accession>